<feature type="domain" description="Glycosyl hydrolase family 95 N-terminal" evidence="2">
    <location>
        <begin position="4"/>
        <end position="95"/>
    </location>
</feature>
<evidence type="ECO:0000313" key="3">
    <source>
        <dbReference type="EMBL" id="GIE99225.1"/>
    </source>
</evidence>
<comment type="caution">
    <text evidence="3">The sequence shown here is derived from an EMBL/GenBank/DDBJ whole genome shotgun (WGS) entry which is preliminary data.</text>
</comment>
<gene>
    <name evidence="3" type="ORF">Ari01nite_66900</name>
</gene>
<dbReference type="GO" id="GO:0004560">
    <property type="term" value="F:alpha-L-fucosidase activity"/>
    <property type="evidence" value="ECO:0007669"/>
    <property type="project" value="TreeGrafter"/>
</dbReference>
<evidence type="ECO:0000256" key="1">
    <source>
        <dbReference type="SAM" id="MobiDB-lite"/>
    </source>
</evidence>
<proteinExistence type="predicted"/>
<dbReference type="Pfam" id="PF14498">
    <property type="entry name" value="Glyco_hyd_65N_2"/>
    <property type="match status" value="1"/>
</dbReference>
<evidence type="ECO:0000259" key="2">
    <source>
        <dbReference type="Pfam" id="PF14498"/>
    </source>
</evidence>
<feature type="compositionally biased region" description="Low complexity" evidence="1">
    <location>
        <begin position="179"/>
        <end position="206"/>
    </location>
</feature>
<dbReference type="PANTHER" id="PTHR31084">
    <property type="entry name" value="ALPHA-L-FUCOSIDASE 2"/>
    <property type="match status" value="1"/>
</dbReference>
<feature type="region of interest" description="Disordered" evidence="1">
    <location>
        <begin position="171"/>
        <end position="206"/>
    </location>
</feature>
<dbReference type="RefSeq" id="WP_307837804.1">
    <property type="nucleotide sequence ID" value="NZ_BOMV01000071.1"/>
</dbReference>
<keyword evidence="4" id="KW-1185">Reference proteome</keyword>
<accession>A0A919K211</accession>
<name>A0A919K211_9ACTN</name>
<reference evidence="3" key="1">
    <citation type="submission" date="2021-01" db="EMBL/GenBank/DDBJ databases">
        <title>Whole genome shotgun sequence of Actinoplanes rishiriensis NBRC 108556.</title>
        <authorList>
            <person name="Komaki H."/>
            <person name="Tamura T."/>
        </authorList>
    </citation>
    <scope>NUCLEOTIDE SEQUENCE</scope>
    <source>
        <strain evidence="3">NBRC 108556</strain>
    </source>
</reference>
<dbReference type="InterPro" id="IPR027414">
    <property type="entry name" value="GH95_N_dom"/>
</dbReference>
<dbReference type="AlphaFoldDB" id="A0A919K211"/>
<protein>
    <recommendedName>
        <fullName evidence="2">Glycosyl hydrolase family 95 N-terminal domain-containing protein</fullName>
    </recommendedName>
</protein>
<dbReference type="Proteomes" id="UP000636960">
    <property type="component" value="Unassembled WGS sequence"/>
</dbReference>
<dbReference type="Gene3D" id="2.70.98.50">
    <property type="entry name" value="putative glycoside hydrolase family protein from bacillus halodurans"/>
    <property type="match status" value="2"/>
</dbReference>
<evidence type="ECO:0000313" key="4">
    <source>
        <dbReference type="Proteomes" id="UP000636960"/>
    </source>
</evidence>
<sequence length="206" mass="21784">MVCQPVGDLRLEFDHGTEVSGHDRRLRLTTATTSTSYVVNGVAFDREVFASAPDQVIAVRLTADQPGAISFTASFGSPQRTTVASPDGTTIALDGGVVSSAAGTLRVTGADAVTLLISIGSSYANFHAVGGDYQGIAWQHLRAAETVRYDRLRRRHVADYQELFRRVTIGLAVPPPTSRPTSGSRSTPSPTTRSSPRCSSSSAATC</sequence>
<dbReference type="EMBL" id="BOMV01000071">
    <property type="protein sequence ID" value="GIE99225.1"/>
    <property type="molecule type" value="Genomic_DNA"/>
</dbReference>
<organism evidence="3 4">
    <name type="scientific">Paractinoplanes rishiriensis</name>
    <dbReference type="NCBI Taxonomy" id="1050105"/>
    <lineage>
        <taxon>Bacteria</taxon>
        <taxon>Bacillati</taxon>
        <taxon>Actinomycetota</taxon>
        <taxon>Actinomycetes</taxon>
        <taxon>Micromonosporales</taxon>
        <taxon>Micromonosporaceae</taxon>
        <taxon>Paractinoplanes</taxon>
    </lineage>
</organism>
<dbReference type="PANTHER" id="PTHR31084:SF0">
    <property type="entry name" value="ALPHA-L-FUCOSIDASE 2"/>
    <property type="match status" value="1"/>
</dbReference>